<dbReference type="RefSeq" id="WP_073180415.1">
    <property type="nucleotide sequence ID" value="NZ_CP063145.1"/>
</dbReference>
<name>A0A1M6GJI0_9FLAO</name>
<evidence type="ECO:0000313" key="5">
    <source>
        <dbReference type="Proteomes" id="UP000593605"/>
    </source>
</evidence>
<dbReference type="PIRSF" id="PIRSF018297">
    <property type="entry name" value="Doc"/>
    <property type="match status" value="1"/>
</dbReference>
<dbReference type="Proteomes" id="UP000593605">
    <property type="component" value="Chromosome"/>
</dbReference>
<dbReference type="SUPFAM" id="SSF140931">
    <property type="entry name" value="Fic-like"/>
    <property type="match status" value="1"/>
</dbReference>
<dbReference type="Pfam" id="PF02661">
    <property type="entry name" value="Fic"/>
    <property type="match status" value="1"/>
</dbReference>
<proteinExistence type="predicted"/>
<dbReference type="PANTHER" id="PTHR39426:SF1">
    <property type="entry name" value="HOMOLOGY TO DEATH-ON-CURING PROTEIN OF PHAGE P1"/>
    <property type="match status" value="1"/>
</dbReference>
<feature type="domain" description="Fido" evidence="1">
    <location>
        <begin position="4"/>
        <end position="126"/>
    </location>
</feature>
<accession>A0A1M6GJI0</accession>
<evidence type="ECO:0000259" key="1">
    <source>
        <dbReference type="PROSITE" id="PS51459"/>
    </source>
</evidence>
<dbReference type="KEGG" id="civ:IMZ16_02810"/>
<sequence>MTFVELESIILIHDNIIAETGGAVGIDRNKLAGALSRIEQNIYYENVTDVFEIAAWYAVAISKSHAFVDGNKRTAVSTMLTFLALQGVELLPNLGLDDLIVEIVVSDLEHKILVRKVADYVQYLRKV</sequence>
<dbReference type="EMBL" id="CP063145">
    <property type="protein sequence ID" value="QOR74386.1"/>
    <property type="molecule type" value="Genomic_DNA"/>
</dbReference>
<reference evidence="3 4" key="1">
    <citation type="submission" date="2016-11" db="EMBL/GenBank/DDBJ databases">
        <authorList>
            <person name="Jaros S."/>
            <person name="Januszkiewicz K."/>
            <person name="Wedrychowicz H."/>
        </authorList>
    </citation>
    <scope>NUCLEOTIDE SEQUENCE [LARGE SCALE GENOMIC DNA]</scope>
    <source>
        <strain evidence="3 4">DSM 25479</strain>
    </source>
</reference>
<keyword evidence="4" id="KW-1185">Reference proteome</keyword>
<evidence type="ECO:0000313" key="3">
    <source>
        <dbReference type="EMBL" id="SHJ10071.1"/>
    </source>
</evidence>
<dbReference type="Proteomes" id="UP000184335">
    <property type="component" value="Unassembled WGS sequence"/>
</dbReference>
<dbReference type="AlphaFoldDB" id="A0A1M6GJI0"/>
<organism evidence="3 4">
    <name type="scientific">Cruoricaptor ignavus</name>
    <dbReference type="NCBI Taxonomy" id="1118202"/>
    <lineage>
        <taxon>Bacteria</taxon>
        <taxon>Pseudomonadati</taxon>
        <taxon>Bacteroidota</taxon>
        <taxon>Flavobacteriia</taxon>
        <taxon>Flavobacteriales</taxon>
        <taxon>Weeksellaceae</taxon>
        <taxon>Cruoricaptor</taxon>
    </lineage>
</organism>
<dbReference type="GO" id="GO:0016301">
    <property type="term" value="F:kinase activity"/>
    <property type="evidence" value="ECO:0007669"/>
    <property type="project" value="InterPro"/>
</dbReference>
<dbReference type="PANTHER" id="PTHR39426">
    <property type="entry name" value="HOMOLOGY TO DEATH-ON-CURING PROTEIN OF PHAGE P1"/>
    <property type="match status" value="1"/>
</dbReference>
<evidence type="ECO:0000313" key="4">
    <source>
        <dbReference type="Proteomes" id="UP000184335"/>
    </source>
</evidence>
<dbReference type="InterPro" id="IPR006440">
    <property type="entry name" value="Doc"/>
</dbReference>
<gene>
    <name evidence="2" type="ORF">IMZ16_02810</name>
    <name evidence="3" type="ORF">SAMN05443429_10934</name>
</gene>
<dbReference type="InterPro" id="IPR053737">
    <property type="entry name" value="Type_II_TA_Toxin"/>
</dbReference>
<reference evidence="2 5" key="2">
    <citation type="submission" date="2020-10" db="EMBL/GenBank/DDBJ databases">
        <title>Complete genome of Cruoricapor ignavus strain M1214 isolated from the blood culture of a febrile patient.</title>
        <authorList>
            <person name="Guglielmino C.J.D."/>
        </authorList>
    </citation>
    <scope>NUCLEOTIDE SEQUENCE [LARGE SCALE GENOMIC DNA]</scope>
    <source>
        <strain evidence="2 5">M1214</strain>
    </source>
</reference>
<dbReference type="NCBIfam" id="TIGR01550">
    <property type="entry name" value="DOC_P1"/>
    <property type="match status" value="1"/>
</dbReference>
<dbReference type="InterPro" id="IPR036597">
    <property type="entry name" value="Fido-like_dom_sf"/>
</dbReference>
<dbReference type="PROSITE" id="PS51459">
    <property type="entry name" value="FIDO"/>
    <property type="match status" value="1"/>
</dbReference>
<dbReference type="EMBL" id="FQYI01000009">
    <property type="protein sequence ID" value="SHJ10071.1"/>
    <property type="molecule type" value="Genomic_DNA"/>
</dbReference>
<dbReference type="Gene3D" id="1.20.120.1870">
    <property type="entry name" value="Fic/DOC protein, Fido domain"/>
    <property type="match status" value="1"/>
</dbReference>
<dbReference type="OrthoDB" id="9802752at2"/>
<dbReference type="InterPro" id="IPR003812">
    <property type="entry name" value="Fido"/>
</dbReference>
<dbReference type="STRING" id="1118202.SAMN05443429_10934"/>
<protein>
    <submittedName>
        <fullName evidence="3">Death on curing protein</fullName>
    </submittedName>
    <submittedName>
        <fullName evidence="2">Type II toxin-antitoxin system death-on-curing family toxin</fullName>
    </submittedName>
</protein>
<evidence type="ECO:0000313" key="2">
    <source>
        <dbReference type="EMBL" id="QOR74386.1"/>
    </source>
</evidence>